<dbReference type="InterPro" id="IPR052159">
    <property type="entry name" value="Competence_DNA_uptake"/>
</dbReference>
<keyword evidence="5 6" id="KW-0472">Membrane</keyword>
<protein>
    <submittedName>
        <fullName evidence="9">ComEC family competence protein</fullName>
    </submittedName>
</protein>
<dbReference type="PANTHER" id="PTHR30619:SF1">
    <property type="entry name" value="RECOMBINATION PROTEIN 2"/>
    <property type="match status" value="1"/>
</dbReference>
<feature type="domain" description="DUF4131" evidence="8">
    <location>
        <begin position="31"/>
        <end position="196"/>
    </location>
</feature>
<evidence type="ECO:0000256" key="5">
    <source>
        <dbReference type="ARBA" id="ARBA00023136"/>
    </source>
</evidence>
<dbReference type="Pfam" id="PF03772">
    <property type="entry name" value="Competence"/>
    <property type="match status" value="1"/>
</dbReference>
<dbReference type="EMBL" id="DYUD01000011">
    <property type="protein sequence ID" value="HJG88422.1"/>
    <property type="molecule type" value="Genomic_DNA"/>
</dbReference>
<evidence type="ECO:0000256" key="6">
    <source>
        <dbReference type="SAM" id="Phobius"/>
    </source>
</evidence>
<dbReference type="Proteomes" id="UP000757103">
    <property type="component" value="Unassembled WGS sequence"/>
</dbReference>
<evidence type="ECO:0000259" key="8">
    <source>
        <dbReference type="Pfam" id="PF13567"/>
    </source>
</evidence>
<keyword evidence="4 6" id="KW-1133">Transmembrane helix</keyword>
<dbReference type="GO" id="GO:0005886">
    <property type="term" value="C:plasma membrane"/>
    <property type="evidence" value="ECO:0007669"/>
    <property type="project" value="UniProtKB-SubCell"/>
</dbReference>
<accession>A0A921MQ23</accession>
<feature type="domain" description="ComEC/Rec2-related protein" evidence="7">
    <location>
        <begin position="239"/>
        <end position="506"/>
    </location>
</feature>
<sequence length="699" mass="78290">MTHSSLSAARTPFIRLLVPLLAGIVGQEALHLPTGLYLLPALGGVVLWVLFAQRGNIETQYRKRPLFGWGLFLLVLSLGAFLHTLGHRPQPLPQGFYPVAIAHIDQKATEKPNAYYCPATLTALADTSGRTVAYRERVALYFEKSLNARRLTYGDRVAFAFQPRAIEASSNPGDFDFATYMRHQGITRSQYLTDSQWRRLDHASRSAFWEWATSRQSQLAYTIDTCHLSPTSATLLKALLLGDRQTFPAELQQSFSAAGLSHILAVSGLHMGVMAALVYLLLFPLAWSKAGRKLRPLLTLFVLWGYGCLTGLSPSTTRACIMASFLLMADFLGRRNSSLNALFAAAFFLLLYDTDLLFDVGFQMSFAAVAAILLFYRRLHFGQNSPYRIIRWVSSCVAVSIAAQIGALPIAVYYFHTLPLLFLVGNLVVLPLLPVIFGSGLLLLLLATLHLPYGWIAASTDLMLRFVEWLSLGISRLPGSHIEGIWLAPRYLFLYFGTTILGYIAIKNHSKKMLWLTLSFGIAFLVTDLSTYRPPRPEAVVYDDRQTTVVELSDREGCYLLLPDTLPPQQPPVGEAHRQQAGHRDYTLLQPGSTPVEKESLFIAYPFARFYATRLLLLDGQEWQRVSTDRRLAIDHAVVDRRFTGRIADVVRLFDVRHFIIGANVHPSRARRLIKECFEQGIPCHDVRSQGAWIYSPAP</sequence>
<feature type="transmembrane region" description="Helical" evidence="6">
    <location>
        <begin position="389"/>
        <end position="415"/>
    </location>
</feature>
<keyword evidence="2" id="KW-1003">Cell membrane</keyword>
<feature type="transmembrane region" description="Helical" evidence="6">
    <location>
        <begin position="263"/>
        <end position="287"/>
    </location>
</feature>
<dbReference type="PANTHER" id="PTHR30619">
    <property type="entry name" value="DNA INTERNALIZATION/COMPETENCE PROTEIN COMEC/REC2"/>
    <property type="match status" value="1"/>
</dbReference>
<proteinExistence type="predicted"/>
<name>A0A921MQ23_9BACT</name>
<reference evidence="9" key="1">
    <citation type="journal article" date="2021" name="PeerJ">
        <title>Extensive microbial diversity within the chicken gut microbiome revealed by metagenomics and culture.</title>
        <authorList>
            <person name="Gilroy R."/>
            <person name="Ravi A."/>
            <person name="Getino M."/>
            <person name="Pursley I."/>
            <person name="Horton D.L."/>
            <person name="Alikhan N.F."/>
            <person name="Baker D."/>
            <person name="Gharbi K."/>
            <person name="Hall N."/>
            <person name="Watson M."/>
            <person name="Adriaenssens E.M."/>
            <person name="Foster-Nyarko E."/>
            <person name="Jarju S."/>
            <person name="Secka A."/>
            <person name="Antonio M."/>
            <person name="Oren A."/>
            <person name="Chaudhuri R.R."/>
            <person name="La Ragione R."/>
            <person name="Hildebrand F."/>
            <person name="Pallen M.J."/>
        </authorList>
    </citation>
    <scope>NUCLEOTIDE SEQUENCE</scope>
    <source>
        <strain evidence="9">CHK121-7720</strain>
    </source>
</reference>
<feature type="transmembrane region" description="Helical" evidence="6">
    <location>
        <begin position="66"/>
        <end position="86"/>
    </location>
</feature>
<dbReference type="Pfam" id="PF13567">
    <property type="entry name" value="DUF4131"/>
    <property type="match status" value="1"/>
</dbReference>
<feature type="transmembrane region" description="Helical" evidence="6">
    <location>
        <begin position="453"/>
        <end position="472"/>
    </location>
</feature>
<dbReference type="NCBIfam" id="TIGR00360">
    <property type="entry name" value="ComEC_N-term"/>
    <property type="match status" value="1"/>
</dbReference>
<dbReference type="AlphaFoldDB" id="A0A921MQ23"/>
<evidence type="ECO:0000313" key="9">
    <source>
        <dbReference type="EMBL" id="HJG88422.1"/>
    </source>
</evidence>
<organism evidence="9 10">
    <name type="scientific">Barnesiella viscericola</name>
    <dbReference type="NCBI Taxonomy" id="397865"/>
    <lineage>
        <taxon>Bacteria</taxon>
        <taxon>Pseudomonadati</taxon>
        <taxon>Bacteroidota</taxon>
        <taxon>Bacteroidia</taxon>
        <taxon>Bacteroidales</taxon>
        <taxon>Barnesiellaceae</taxon>
        <taxon>Barnesiella</taxon>
    </lineage>
</organism>
<keyword evidence="3 6" id="KW-0812">Transmembrane</keyword>
<feature type="transmembrane region" description="Helical" evidence="6">
    <location>
        <begin position="484"/>
        <end position="506"/>
    </location>
</feature>
<evidence type="ECO:0000256" key="4">
    <source>
        <dbReference type="ARBA" id="ARBA00022989"/>
    </source>
</evidence>
<comment type="subcellular location">
    <subcellularLocation>
        <location evidence="1">Cell membrane</location>
        <topology evidence="1">Multi-pass membrane protein</topology>
    </subcellularLocation>
</comment>
<dbReference type="InterPro" id="IPR004477">
    <property type="entry name" value="ComEC_N"/>
</dbReference>
<gene>
    <name evidence="9" type="ORF">K8U91_02945</name>
</gene>
<dbReference type="RefSeq" id="WP_273305466.1">
    <property type="nucleotide sequence ID" value="NZ_DYUD01000011.1"/>
</dbReference>
<feature type="transmembrane region" description="Helical" evidence="6">
    <location>
        <begin position="513"/>
        <end position="532"/>
    </location>
</feature>
<comment type="caution">
    <text evidence="9">The sequence shown here is derived from an EMBL/GenBank/DDBJ whole genome shotgun (WGS) entry which is preliminary data.</text>
</comment>
<evidence type="ECO:0000259" key="7">
    <source>
        <dbReference type="Pfam" id="PF03772"/>
    </source>
</evidence>
<dbReference type="InterPro" id="IPR025405">
    <property type="entry name" value="DUF4131"/>
</dbReference>
<feature type="transmembrane region" description="Helical" evidence="6">
    <location>
        <begin position="421"/>
        <end position="446"/>
    </location>
</feature>
<evidence type="ECO:0000313" key="10">
    <source>
        <dbReference type="Proteomes" id="UP000757103"/>
    </source>
</evidence>
<feature type="transmembrane region" description="Helical" evidence="6">
    <location>
        <begin position="360"/>
        <end position="377"/>
    </location>
</feature>
<evidence type="ECO:0000256" key="3">
    <source>
        <dbReference type="ARBA" id="ARBA00022692"/>
    </source>
</evidence>
<evidence type="ECO:0000256" key="1">
    <source>
        <dbReference type="ARBA" id="ARBA00004651"/>
    </source>
</evidence>
<evidence type="ECO:0000256" key="2">
    <source>
        <dbReference type="ARBA" id="ARBA00022475"/>
    </source>
</evidence>
<feature type="transmembrane region" description="Helical" evidence="6">
    <location>
        <begin position="36"/>
        <end position="54"/>
    </location>
</feature>
<reference evidence="9" key="2">
    <citation type="submission" date="2021-09" db="EMBL/GenBank/DDBJ databases">
        <authorList>
            <person name="Gilroy R."/>
        </authorList>
    </citation>
    <scope>NUCLEOTIDE SEQUENCE</scope>
    <source>
        <strain evidence="9">CHK121-7720</strain>
    </source>
</reference>